<dbReference type="InterPro" id="IPR046455">
    <property type="entry name" value="Sec7/BIG1-like_C"/>
</dbReference>
<protein>
    <recommendedName>
        <fullName evidence="1">Sec7/BIG1-like C-terminal domain-containing protein</fullName>
    </recommendedName>
</protein>
<dbReference type="EMBL" id="CAXLJL010000145">
    <property type="protein sequence ID" value="CAL5132814.1"/>
    <property type="molecule type" value="Genomic_DNA"/>
</dbReference>
<gene>
    <name evidence="2" type="ORF">CDAUBV1_LOCUS5654</name>
</gene>
<comment type="caution">
    <text evidence="2">The sequence shown here is derived from an EMBL/GenBank/DDBJ whole genome shotgun (WGS) entry which is preliminary data.</text>
</comment>
<name>A0AAV2T9Q5_CALDB</name>
<dbReference type="Proteomes" id="UP001497525">
    <property type="component" value="Unassembled WGS sequence"/>
</dbReference>
<organism evidence="2 3">
    <name type="scientific">Calicophoron daubneyi</name>
    <name type="common">Rumen fluke</name>
    <name type="synonym">Paramphistomum daubneyi</name>
    <dbReference type="NCBI Taxonomy" id="300641"/>
    <lineage>
        <taxon>Eukaryota</taxon>
        <taxon>Metazoa</taxon>
        <taxon>Spiralia</taxon>
        <taxon>Lophotrochozoa</taxon>
        <taxon>Platyhelminthes</taxon>
        <taxon>Trematoda</taxon>
        <taxon>Digenea</taxon>
        <taxon>Plagiorchiida</taxon>
        <taxon>Pronocephalata</taxon>
        <taxon>Paramphistomoidea</taxon>
        <taxon>Paramphistomidae</taxon>
        <taxon>Calicophoron</taxon>
    </lineage>
</organism>
<reference evidence="2" key="1">
    <citation type="submission" date="2024-06" db="EMBL/GenBank/DDBJ databases">
        <authorList>
            <person name="Liu X."/>
            <person name="Lenzi L."/>
            <person name="Haldenby T S."/>
            <person name="Uol C."/>
        </authorList>
    </citation>
    <scope>NUCLEOTIDE SEQUENCE</scope>
</reference>
<evidence type="ECO:0000313" key="2">
    <source>
        <dbReference type="EMBL" id="CAL5132814.1"/>
    </source>
</evidence>
<evidence type="ECO:0000313" key="3">
    <source>
        <dbReference type="Proteomes" id="UP001497525"/>
    </source>
</evidence>
<dbReference type="Pfam" id="PF20252">
    <property type="entry name" value="BIG2_C"/>
    <property type="match status" value="1"/>
</dbReference>
<sequence>AEKLLDQVILDALAYYHDLLIDGHRQAWDTCLILIVTHLIRLAPDARFHRHAACLYPAVCDLVAMAGGVSPEVAALMRLFLLRCSGFFLPPKQIPNAKRPVDPVGTNAVE</sequence>
<dbReference type="AlphaFoldDB" id="A0AAV2T9Q5"/>
<feature type="domain" description="Sec7/BIG1-like C-terminal" evidence="1">
    <location>
        <begin position="2"/>
        <end position="81"/>
    </location>
</feature>
<proteinExistence type="predicted"/>
<evidence type="ECO:0000259" key="1">
    <source>
        <dbReference type="Pfam" id="PF20252"/>
    </source>
</evidence>
<accession>A0AAV2T9Q5</accession>
<feature type="non-terminal residue" evidence="2">
    <location>
        <position position="1"/>
    </location>
</feature>